<keyword evidence="2" id="KW-1185">Reference proteome</keyword>
<sequence>PQQSLDPPVVMFPNFSAPSHECRPRLGSSHNESYHDSFLPNLIHQKPAMTTDHELYRQPTTRSLLSPDFTHLAPP</sequence>
<gene>
    <name evidence="1" type="ORF">HAX54_023268</name>
</gene>
<name>A0ABS8UYI5_DATST</name>
<accession>A0ABS8UYI5</accession>
<feature type="non-terminal residue" evidence="1">
    <location>
        <position position="1"/>
    </location>
</feature>
<evidence type="ECO:0000313" key="2">
    <source>
        <dbReference type="Proteomes" id="UP000823775"/>
    </source>
</evidence>
<organism evidence="1 2">
    <name type="scientific">Datura stramonium</name>
    <name type="common">Jimsonweed</name>
    <name type="synonym">Common thornapple</name>
    <dbReference type="NCBI Taxonomy" id="4076"/>
    <lineage>
        <taxon>Eukaryota</taxon>
        <taxon>Viridiplantae</taxon>
        <taxon>Streptophyta</taxon>
        <taxon>Embryophyta</taxon>
        <taxon>Tracheophyta</taxon>
        <taxon>Spermatophyta</taxon>
        <taxon>Magnoliopsida</taxon>
        <taxon>eudicotyledons</taxon>
        <taxon>Gunneridae</taxon>
        <taxon>Pentapetalae</taxon>
        <taxon>asterids</taxon>
        <taxon>lamiids</taxon>
        <taxon>Solanales</taxon>
        <taxon>Solanaceae</taxon>
        <taxon>Solanoideae</taxon>
        <taxon>Datureae</taxon>
        <taxon>Datura</taxon>
    </lineage>
</organism>
<reference evidence="1 2" key="1">
    <citation type="journal article" date="2021" name="BMC Genomics">
        <title>Datura genome reveals duplications of psychoactive alkaloid biosynthetic genes and high mutation rate following tissue culture.</title>
        <authorList>
            <person name="Rajewski A."/>
            <person name="Carter-House D."/>
            <person name="Stajich J."/>
            <person name="Litt A."/>
        </authorList>
    </citation>
    <scope>NUCLEOTIDE SEQUENCE [LARGE SCALE GENOMIC DNA]</scope>
    <source>
        <strain evidence="1">AR-01</strain>
    </source>
</reference>
<proteinExistence type="predicted"/>
<evidence type="ECO:0000313" key="1">
    <source>
        <dbReference type="EMBL" id="MCD9639024.1"/>
    </source>
</evidence>
<protein>
    <submittedName>
        <fullName evidence="1">Uncharacterized protein</fullName>
    </submittedName>
</protein>
<comment type="caution">
    <text evidence="1">The sequence shown here is derived from an EMBL/GenBank/DDBJ whole genome shotgun (WGS) entry which is preliminary data.</text>
</comment>
<dbReference type="EMBL" id="JACEIK010002823">
    <property type="protein sequence ID" value="MCD9639024.1"/>
    <property type="molecule type" value="Genomic_DNA"/>
</dbReference>
<dbReference type="Proteomes" id="UP000823775">
    <property type="component" value="Unassembled WGS sequence"/>
</dbReference>